<protein>
    <recommendedName>
        <fullName evidence="3">Attractin/MKLN-like beta-propeller domain-containing protein</fullName>
    </recommendedName>
</protein>
<dbReference type="SUPFAM" id="SSF49464">
    <property type="entry name" value="Carboxypeptidase regulatory domain-like"/>
    <property type="match status" value="1"/>
</dbReference>
<dbReference type="EMBL" id="UOER01000627">
    <property type="protein sequence ID" value="VAW26730.1"/>
    <property type="molecule type" value="Genomic_DNA"/>
</dbReference>
<keyword evidence="1" id="KW-0880">Kelch repeat</keyword>
<feature type="domain" description="Attractin/MKLN-like beta-propeller" evidence="3">
    <location>
        <begin position="184"/>
        <end position="336"/>
    </location>
</feature>
<dbReference type="PANTHER" id="PTHR46260:SF3">
    <property type="entry name" value="RING-TYPE DOMAIN-CONTAINING PROTEIN"/>
    <property type="match status" value="1"/>
</dbReference>
<dbReference type="PANTHER" id="PTHR46260">
    <property type="entry name" value="RING-TYPE DOMAIN-CONTAINING PROTEIN"/>
    <property type="match status" value="1"/>
</dbReference>
<dbReference type="InterPro" id="IPR008969">
    <property type="entry name" value="CarboxyPept-like_regulatory"/>
</dbReference>
<dbReference type="InterPro" id="IPR056737">
    <property type="entry name" value="Beta-prop_ATRN-MKLN-like"/>
</dbReference>
<dbReference type="SUPFAM" id="SSF117281">
    <property type="entry name" value="Kelch motif"/>
    <property type="match status" value="1"/>
</dbReference>
<dbReference type="Pfam" id="PF24981">
    <property type="entry name" value="Beta-prop_ATRN-LZTR1"/>
    <property type="match status" value="1"/>
</dbReference>
<proteinExistence type="predicted"/>
<sequence>MKTFTLFLFFSLSTFLSFSQYIEGRVLDANTNKPIEGVHVFMKGINRGASTNEKGNYYIKFPYKIIKEDIIQFSHMAYETLEVPYVQKKKNYSVRLIIDLKKLEEVKISQKRNFKKYISYKKLSPMKRGVYSFGSLLKDGKIYVVGGDVSVSEDAFKKALEYYPDINDFSDFLDIAGRYASFSMNKYSNDLQLYNITSDKWEKSDLKFGKRAYHNLNLYNNKIYILGGKRLSKGKRYEYLDDKIEVFDLNTENIVIDNTNPHQAVNFASFTYKDNIIVMGGSVKKKRNGFKEYSNKIHLYNLKAGKWFELGNMPVAKELRGVLIGDKIYILGGFNKKPLFGLETYDLLTQKWKKEGSLFYGIAKPAITHNNTIIYFYDNGKISTYNVFTKELNEYLIDLYTESSELYYSNNKLYILGGFERNSYSYQPSGNLYSIDINEFNKTRIHNSK</sequence>
<name>A0A3B0UCD1_9ZZZZ</name>
<reference evidence="4" key="1">
    <citation type="submission" date="2018-06" db="EMBL/GenBank/DDBJ databases">
        <authorList>
            <person name="Zhirakovskaya E."/>
        </authorList>
    </citation>
    <scope>NUCLEOTIDE SEQUENCE</scope>
</reference>
<organism evidence="4">
    <name type="scientific">hydrothermal vent metagenome</name>
    <dbReference type="NCBI Taxonomy" id="652676"/>
    <lineage>
        <taxon>unclassified sequences</taxon>
        <taxon>metagenomes</taxon>
        <taxon>ecological metagenomes</taxon>
    </lineage>
</organism>
<keyword evidence="2" id="KW-0677">Repeat</keyword>
<feature type="non-terminal residue" evidence="4">
    <location>
        <position position="449"/>
    </location>
</feature>
<evidence type="ECO:0000256" key="1">
    <source>
        <dbReference type="ARBA" id="ARBA00022441"/>
    </source>
</evidence>
<evidence type="ECO:0000313" key="4">
    <source>
        <dbReference type="EMBL" id="VAW26730.1"/>
    </source>
</evidence>
<dbReference type="InterPro" id="IPR051746">
    <property type="entry name" value="Kelch_domain_containing_8"/>
</dbReference>
<dbReference type="AlphaFoldDB" id="A0A3B0UCD1"/>
<evidence type="ECO:0000256" key="2">
    <source>
        <dbReference type="ARBA" id="ARBA00022737"/>
    </source>
</evidence>
<accession>A0A3B0UCD1</accession>
<dbReference type="Gene3D" id="2.60.40.1120">
    <property type="entry name" value="Carboxypeptidase-like, regulatory domain"/>
    <property type="match status" value="1"/>
</dbReference>
<evidence type="ECO:0000259" key="3">
    <source>
        <dbReference type="Pfam" id="PF24981"/>
    </source>
</evidence>
<dbReference type="InterPro" id="IPR015915">
    <property type="entry name" value="Kelch-typ_b-propeller"/>
</dbReference>
<dbReference type="Pfam" id="PF13715">
    <property type="entry name" value="CarbopepD_reg_2"/>
    <property type="match status" value="1"/>
</dbReference>
<gene>
    <name evidence="4" type="ORF">MNBD_BACTEROID04-424</name>
</gene>
<dbReference type="Gene3D" id="2.120.10.80">
    <property type="entry name" value="Kelch-type beta propeller"/>
    <property type="match status" value="1"/>
</dbReference>